<accession>A0A899NIT2</accession>
<keyword evidence="2" id="KW-0614">Plasmid</keyword>
<name>A0A899NIT2_PROST</name>
<keyword evidence="1" id="KW-0812">Transmembrane</keyword>
<feature type="transmembrane region" description="Helical" evidence="1">
    <location>
        <begin position="43"/>
        <end position="62"/>
    </location>
</feature>
<reference evidence="2" key="1">
    <citation type="submission" date="2020-07" db="EMBL/GenBank/DDBJ databases">
        <title>Persistence and transmission of plasmid-borne blaNDM genes carried by diverse species of Enterobacterium in a Chinese goose farm.</title>
        <authorList>
            <person name="Fang L.-X."/>
            <person name="Cen D.-J."/>
        </authorList>
    </citation>
    <scope>NUCLEOTIDE SEQUENCE</scope>
    <source>
        <strain evidence="2">M2</strain>
        <plasmid evidence="2">pM2-1</plasmid>
    </source>
</reference>
<gene>
    <name evidence="2" type="ORF">EKPLLCFL_00094</name>
</gene>
<sequence>MITLFTAVASTSGGALFFICLGITCSAIAMLTAKGVKAKIAKIGLGILAGYFLLFVVTNSAMKTQKSVATSIAKRVPLPTFPIADAEANQLKSEYLEAIATASLFSEPMPTKRMMAVQEMAEALAQEQNERLIRIINGKG</sequence>
<keyword evidence="1" id="KW-1133">Transmembrane helix</keyword>
<keyword evidence="1" id="KW-0472">Membrane</keyword>
<dbReference type="EMBL" id="MT813046">
    <property type="protein sequence ID" value="QSM62329.1"/>
    <property type="molecule type" value="Genomic_DNA"/>
</dbReference>
<feature type="transmembrane region" description="Helical" evidence="1">
    <location>
        <begin position="12"/>
        <end position="31"/>
    </location>
</feature>
<proteinExistence type="predicted"/>
<protein>
    <submittedName>
        <fullName evidence="2">Uncharacterized protein</fullName>
    </submittedName>
</protein>
<dbReference type="AlphaFoldDB" id="A0A899NIT2"/>
<geneLocation type="plasmid" evidence="2">
    <name>pM2-1</name>
</geneLocation>
<evidence type="ECO:0000256" key="1">
    <source>
        <dbReference type="SAM" id="Phobius"/>
    </source>
</evidence>
<evidence type="ECO:0000313" key="2">
    <source>
        <dbReference type="EMBL" id="QSM62329.1"/>
    </source>
</evidence>
<dbReference type="RefSeq" id="WP_162762193.1">
    <property type="nucleotide sequence ID" value="NZ_MT813046.1"/>
</dbReference>
<organism evidence="2">
    <name type="scientific">Providencia stuartii</name>
    <dbReference type="NCBI Taxonomy" id="588"/>
    <lineage>
        <taxon>Bacteria</taxon>
        <taxon>Pseudomonadati</taxon>
        <taxon>Pseudomonadota</taxon>
        <taxon>Gammaproteobacteria</taxon>
        <taxon>Enterobacterales</taxon>
        <taxon>Morganellaceae</taxon>
        <taxon>Providencia</taxon>
    </lineage>
</organism>